<dbReference type="InterPro" id="IPR005467">
    <property type="entry name" value="His_kinase_dom"/>
</dbReference>
<gene>
    <name evidence="10" type="ORF">J0895_06645</name>
</gene>
<accession>A0ABS3FNU3</accession>
<dbReference type="SUPFAM" id="SSF55874">
    <property type="entry name" value="ATPase domain of HSP90 chaperone/DNA topoisomerase II/histidine kinase"/>
    <property type="match status" value="1"/>
</dbReference>
<dbReference type="PANTHER" id="PTHR43711">
    <property type="entry name" value="TWO-COMPONENT HISTIDINE KINASE"/>
    <property type="match status" value="1"/>
</dbReference>
<dbReference type="EC" id="2.7.13.3" evidence="2"/>
<dbReference type="PROSITE" id="PS50109">
    <property type="entry name" value="HIS_KIN"/>
    <property type="match status" value="1"/>
</dbReference>
<feature type="domain" description="Response regulatory" evidence="9">
    <location>
        <begin position="4"/>
        <end position="119"/>
    </location>
</feature>
<dbReference type="SUPFAM" id="SSF52172">
    <property type="entry name" value="CheY-like"/>
    <property type="match status" value="1"/>
</dbReference>
<dbReference type="SUPFAM" id="SSF47384">
    <property type="entry name" value="Homodimeric domain of signal transducing histidine kinase"/>
    <property type="match status" value="1"/>
</dbReference>
<dbReference type="RefSeq" id="WP_207087323.1">
    <property type="nucleotide sequence ID" value="NZ_JAFLQW010000185.1"/>
</dbReference>
<sequence length="373" mass="41549">MSHKILVVEDEAIIAEDIALRLEKMGYEVVDIVASGEEAIAAAAIHQPDLVLMDIMLQGLMDGIMAADKIRETLEIPVVYLTAYADENTLKRAKVTQPLGYILKPFRETELWVTIEIALSRHQAELEVKKAVSTAENKRYKAEEVSEIKSQYLSMAAHEFRNPLTTIQSSAELIQEYVNNWPPEKTQKHLEQIVMATESLNHLLEDILKFGKADFQKTSLNPAPLNLASFCERIVETFQLSAGDEYRLIFRQQGESRTAYLDQKLLWHLFNNLIANAIKYSSAGGEIVISLSFEADEVVFQICDRGIGIDPEEIKTLFVPFSRASNVGTIPGTGLGLAIAKRSVDLHHGQITVESQLGQGTTFTVTLPLNPVP</sequence>
<evidence type="ECO:0000256" key="1">
    <source>
        <dbReference type="ARBA" id="ARBA00000085"/>
    </source>
</evidence>
<evidence type="ECO:0000313" key="10">
    <source>
        <dbReference type="EMBL" id="MBO0348784.1"/>
    </source>
</evidence>
<keyword evidence="5" id="KW-0418">Kinase</keyword>
<comment type="catalytic activity">
    <reaction evidence="1">
        <text>ATP + protein L-histidine = ADP + protein N-phospho-L-histidine.</text>
        <dbReference type="EC" id="2.7.13.3"/>
    </reaction>
</comment>
<dbReference type="Gene3D" id="1.10.287.130">
    <property type="match status" value="1"/>
</dbReference>
<evidence type="ECO:0000256" key="6">
    <source>
        <dbReference type="ARBA" id="ARBA00023012"/>
    </source>
</evidence>
<dbReference type="SMART" id="SM00388">
    <property type="entry name" value="HisKA"/>
    <property type="match status" value="1"/>
</dbReference>
<name>A0ABS3FNU3_9CYAN</name>
<evidence type="ECO:0000256" key="7">
    <source>
        <dbReference type="PROSITE-ProRule" id="PRU00169"/>
    </source>
</evidence>
<dbReference type="CDD" id="cd00075">
    <property type="entry name" value="HATPase"/>
    <property type="match status" value="1"/>
</dbReference>
<dbReference type="Pfam" id="PF00072">
    <property type="entry name" value="Response_reg"/>
    <property type="match status" value="1"/>
</dbReference>
<reference evidence="10 11" key="1">
    <citation type="submission" date="2021-03" db="EMBL/GenBank/DDBJ databases">
        <title>Metabolic Capacity of the Antarctic Cyanobacterium Phormidium pseudopriestleyi that Sustains Oxygenic Photosynthesis in the Presence of Hydrogen Sulfide.</title>
        <authorList>
            <person name="Lumian J.E."/>
            <person name="Jungblut A.D."/>
            <person name="Dillon M.L."/>
            <person name="Hawes I."/>
            <person name="Doran P.T."/>
            <person name="Mackey T.J."/>
            <person name="Dick G.J."/>
            <person name="Grettenberger C.L."/>
            <person name="Sumner D.Y."/>
        </authorList>
    </citation>
    <scope>NUCLEOTIDE SEQUENCE [LARGE SCALE GENOMIC DNA]</scope>
    <source>
        <strain evidence="10 11">FRX01</strain>
    </source>
</reference>
<keyword evidence="6" id="KW-0902">Two-component regulatory system</keyword>
<feature type="modified residue" description="4-aspartylphosphate" evidence="7">
    <location>
        <position position="54"/>
    </location>
</feature>
<evidence type="ECO:0000256" key="3">
    <source>
        <dbReference type="ARBA" id="ARBA00022553"/>
    </source>
</evidence>
<dbReference type="Pfam" id="PF00512">
    <property type="entry name" value="HisKA"/>
    <property type="match status" value="1"/>
</dbReference>
<dbReference type="InterPro" id="IPR050736">
    <property type="entry name" value="Sensor_HK_Regulatory"/>
</dbReference>
<evidence type="ECO:0000259" key="9">
    <source>
        <dbReference type="PROSITE" id="PS50110"/>
    </source>
</evidence>
<dbReference type="InterPro" id="IPR004358">
    <property type="entry name" value="Sig_transdc_His_kin-like_C"/>
</dbReference>
<proteinExistence type="predicted"/>
<dbReference type="PANTHER" id="PTHR43711:SF26">
    <property type="entry name" value="SENSOR HISTIDINE KINASE RCSC"/>
    <property type="match status" value="1"/>
</dbReference>
<dbReference type="EMBL" id="JAFLQW010000185">
    <property type="protein sequence ID" value="MBO0348784.1"/>
    <property type="molecule type" value="Genomic_DNA"/>
</dbReference>
<evidence type="ECO:0000256" key="4">
    <source>
        <dbReference type="ARBA" id="ARBA00022679"/>
    </source>
</evidence>
<dbReference type="InterPro" id="IPR003594">
    <property type="entry name" value="HATPase_dom"/>
</dbReference>
<dbReference type="CDD" id="cd00082">
    <property type="entry name" value="HisKA"/>
    <property type="match status" value="1"/>
</dbReference>
<evidence type="ECO:0000256" key="5">
    <source>
        <dbReference type="ARBA" id="ARBA00022777"/>
    </source>
</evidence>
<comment type="caution">
    <text evidence="10">The sequence shown here is derived from an EMBL/GenBank/DDBJ whole genome shotgun (WGS) entry which is preliminary data.</text>
</comment>
<keyword evidence="4" id="KW-0808">Transferase</keyword>
<organism evidence="10 11">
    <name type="scientific">Phormidium pseudopriestleyi FRX01</name>
    <dbReference type="NCBI Taxonomy" id="1759528"/>
    <lineage>
        <taxon>Bacteria</taxon>
        <taxon>Bacillati</taxon>
        <taxon>Cyanobacteriota</taxon>
        <taxon>Cyanophyceae</taxon>
        <taxon>Oscillatoriophycideae</taxon>
        <taxon>Oscillatoriales</taxon>
        <taxon>Oscillatoriaceae</taxon>
        <taxon>Phormidium</taxon>
    </lineage>
</organism>
<feature type="domain" description="Histidine kinase" evidence="8">
    <location>
        <begin position="155"/>
        <end position="371"/>
    </location>
</feature>
<dbReference type="PROSITE" id="PS50110">
    <property type="entry name" value="RESPONSE_REGULATORY"/>
    <property type="match status" value="1"/>
</dbReference>
<dbReference type="Proteomes" id="UP000664844">
    <property type="component" value="Unassembled WGS sequence"/>
</dbReference>
<dbReference type="Gene3D" id="3.40.50.2300">
    <property type="match status" value="1"/>
</dbReference>
<dbReference type="InterPro" id="IPR003661">
    <property type="entry name" value="HisK_dim/P_dom"/>
</dbReference>
<protein>
    <recommendedName>
        <fullName evidence="2">histidine kinase</fullName>
        <ecNumber evidence="2">2.7.13.3</ecNumber>
    </recommendedName>
</protein>
<dbReference type="InterPro" id="IPR001789">
    <property type="entry name" value="Sig_transdc_resp-reg_receiver"/>
</dbReference>
<dbReference type="InterPro" id="IPR036890">
    <property type="entry name" value="HATPase_C_sf"/>
</dbReference>
<evidence type="ECO:0000256" key="2">
    <source>
        <dbReference type="ARBA" id="ARBA00012438"/>
    </source>
</evidence>
<dbReference type="SMART" id="SM00448">
    <property type="entry name" value="REC"/>
    <property type="match status" value="1"/>
</dbReference>
<dbReference type="InterPro" id="IPR036097">
    <property type="entry name" value="HisK_dim/P_sf"/>
</dbReference>
<dbReference type="PRINTS" id="PR00344">
    <property type="entry name" value="BCTRLSENSOR"/>
</dbReference>
<dbReference type="InterPro" id="IPR011006">
    <property type="entry name" value="CheY-like_superfamily"/>
</dbReference>
<evidence type="ECO:0000313" key="11">
    <source>
        <dbReference type="Proteomes" id="UP000664844"/>
    </source>
</evidence>
<dbReference type="Gene3D" id="3.30.565.10">
    <property type="entry name" value="Histidine kinase-like ATPase, C-terminal domain"/>
    <property type="match status" value="1"/>
</dbReference>
<keyword evidence="11" id="KW-1185">Reference proteome</keyword>
<dbReference type="SMART" id="SM00387">
    <property type="entry name" value="HATPase_c"/>
    <property type="match status" value="1"/>
</dbReference>
<dbReference type="CDD" id="cd17534">
    <property type="entry name" value="REC_DC-like"/>
    <property type="match status" value="1"/>
</dbReference>
<keyword evidence="3 7" id="KW-0597">Phosphoprotein</keyword>
<evidence type="ECO:0000259" key="8">
    <source>
        <dbReference type="PROSITE" id="PS50109"/>
    </source>
</evidence>
<dbReference type="Pfam" id="PF02518">
    <property type="entry name" value="HATPase_c"/>
    <property type="match status" value="1"/>
</dbReference>